<comment type="similarity">
    <text evidence="1">Belongs to the UPF0065 (bug) family.</text>
</comment>
<dbReference type="AlphaFoldDB" id="A0A424WCF2"/>
<reference evidence="2 3" key="1">
    <citation type="submission" date="2018-08" db="EMBL/GenBank/DDBJ databases">
        <title>Achromobacter xylosoxidans Genome sequencing and assembly.</title>
        <authorList>
            <person name="Wang R."/>
            <person name="Rensing C."/>
            <person name="Li Y."/>
        </authorList>
    </citation>
    <scope>NUCLEOTIDE SEQUENCE [LARGE SCALE GENOMIC DNA]</scope>
    <source>
        <strain evidence="2 3">GD003A</strain>
    </source>
</reference>
<comment type="caution">
    <text evidence="2">The sequence shown here is derived from an EMBL/GenBank/DDBJ whole genome shotgun (WGS) entry which is preliminary data.</text>
</comment>
<sequence length="333" mass="34797">MKNEIRPNDVRRRIVKTLGCGLALTPFIALPARADWPADKAIRMIVPFSAGGATDLLGRALAAELGKGLKQSVIVENRAGAGGSVGAQAVASAPADGYTLLLASGSMFTVNQFIYSKLPYSLTDFSPIGKVANGPMVITVNANLPVKNTRELIEYARARPGKLSFSSAGVGSQTHMAGEAFSDAAGIELMHVPYKGEGPAYTDLMAGVIEVAVGNINAIVPLLKGGRLRALSVTGKERSALLPDVPTTAEDGVPGFEFTGWFALLAPAGTPQASVDRLLADAKAAVAQPNMQRYLADQGMSATIVPAAALKEEIARESAKWKALVEKKKITAS</sequence>
<dbReference type="PANTHER" id="PTHR42928:SF5">
    <property type="entry name" value="BLR1237 PROTEIN"/>
    <property type="match status" value="1"/>
</dbReference>
<dbReference type="PANTHER" id="PTHR42928">
    <property type="entry name" value="TRICARBOXYLATE-BINDING PROTEIN"/>
    <property type="match status" value="1"/>
</dbReference>
<evidence type="ECO:0000313" key="3">
    <source>
        <dbReference type="Proteomes" id="UP000285324"/>
    </source>
</evidence>
<dbReference type="InterPro" id="IPR005064">
    <property type="entry name" value="BUG"/>
</dbReference>
<protein>
    <submittedName>
        <fullName evidence="2">Tripartite tricarboxylate transporter substrate binding protein</fullName>
    </submittedName>
</protein>
<dbReference type="InterPro" id="IPR042100">
    <property type="entry name" value="Bug_dom1"/>
</dbReference>
<gene>
    <name evidence="2" type="ORF">DY367_14720</name>
</gene>
<evidence type="ECO:0000313" key="2">
    <source>
        <dbReference type="EMBL" id="RPJ90982.1"/>
    </source>
</evidence>
<dbReference type="SUPFAM" id="SSF53850">
    <property type="entry name" value="Periplasmic binding protein-like II"/>
    <property type="match status" value="1"/>
</dbReference>
<name>A0A424WCF2_ALCXX</name>
<dbReference type="EMBL" id="QVXO01000020">
    <property type="protein sequence ID" value="RPJ90982.1"/>
    <property type="molecule type" value="Genomic_DNA"/>
</dbReference>
<dbReference type="Proteomes" id="UP000285324">
    <property type="component" value="Unassembled WGS sequence"/>
</dbReference>
<dbReference type="Pfam" id="PF03401">
    <property type="entry name" value="TctC"/>
    <property type="match status" value="1"/>
</dbReference>
<proteinExistence type="inferred from homology"/>
<dbReference type="Gene3D" id="3.40.190.150">
    <property type="entry name" value="Bordetella uptake gene, domain 1"/>
    <property type="match status" value="1"/>
</dbReference>
<dbReference type="OrthoDB" id="8678477at2"/>
<evidence type="ECO:0000256" key="1">
    <source>
        <dbReference type="ARBA" id="ARBA00006987"/>
    </source>
</evidence>
<accession>A0A424WCF2</accession>
<dbReference type="Gene3D" id="3.40.190.10">
    <property type="entry name" value="Periplasmic binding protein-like II"/>
    <property type="match status" value="1"/>
</dbReference>
<organism evidence="2 3">
    <name type="scientific">Alcaligenes xylosoxydans xylosoxydans</name>
    <name type="common">Achromobacter xylosoxidans</name>
    <dbReference type="NCBI Taxonomy" id="85698"/>
    <lineage>
        <taxon>Bacteria</taxon>
        <taxon>Pseudomonadati</taxon>
        <taxon>Pseudomonadota</taxon>
        <taxon>Betaproteobacteria</taxon>
        <taxon>Burkholderiales</taxon>
        <taxon>Alcaligenaceae</taxon>
        <taxon>Achromobacter</taxon>
    </lineage>
</organism>
<dbReference type="CDD" id="cd07012">
    <property type="entry name" value="PBP2_Bug_TTT"/>
    <property type="match status" value="1"/>
</dbReference>
<dbReference type="PIRSF" id="PIRSF017082">
    <property type="entry name" value="YflP"/>
    <property type="match status" value="1"/>
</dbReference>
<dbReference type="RefSeq" id="WP_059373768.1">
    <property type="nucleotide sequence ID" value="NZ_CP061008.1"/>
</dbReference>